<evidence type="ECO:0000313" key="2">
    <source>
        <dbReference type="EMBL" id="KAL3509853.1"/>
    </source>
</evidence>
<sequence length="144" mass="16443">MEVSIDDHVMQMFEFHMRGGFINLYVGPMHANGNHDGVTIDNHNAGNENSKKVMNRKIGNKPRNDNEMGADCDDEFYSRMVTDEQENDSENIGVLSRYESNNYAETKNDSDSDFENYIIGFCLNVDEFSTKKGEILVVLRDDIC</sequence>
<comment type="caution">
    <text evidence="2">The sequence shown here is derived from an EMBL/GenBank/DDBJ whole genome shotgun (WGS) entry which is preliminary data.</text>
</comment>
<evidence type="ECO:0000256" key="1">
    <source>
        <dbReference type="SAM" id="MobiDB-lite"/>
    </source>
</evidence>
<gene>
    <name evidence="2" type="ORF">ACH5RR_029254</name>
</gene>
<dbReference type="Proteomes" id="UP001630127">
    <property type="component" value="Unassembled WGS sequence"/>
</dbReference>
<organism evidence="2 3">
    <name type="scientific">Cinchona calisaya</name>
    <dbReference type="NCBI Taxonomy" id="153742"/>
    <lineage>
        <taxon>Eukaryota</taxon>
        <taxon>Viridiplantae</taxon>
        <taxon>Streptophyta</taxon>
        <taxon>Embryophyta</taxon>
        <taxon>Tracheophyta</taxon>
        <taxon>Spermatophyta</taxon>
        <taxon>Magnoliopsida</taxon>
        <taxon>eudicotyledons</taxon>
        <taxon>Gunneridae</taxon>
        <taxon>Pentapetalae</taxon>
        <taxon>asterids</taxon>
        <taxon>lamiids</taxon>
        <taxon>Gentianales</taxon>
        <taxon>Rubiaceae</taxon>
        <taxon>Cinchonoideae</taxon>
        <taxon>Cinchoneae</taxon>
        <taxon>Cinchona</taxon>
    </lineage>
</organism>
<dbReference type="EMBL" id="JBJUIK010000012">
    <property type="protein sequence ID" value="KAL3509853.1"/>
    <property type="molecule type" value="Genomic_DNA"/>
</dbReference>
<keyword evidence="3" id="KW-1185">Reference proteome</keyword>
<reference evidence="2 3" key="1">
    <citation type="submission" date="2024-11" db="EMBL/GenBank/DDBJ databases">
        <title>A near-complete genome assembly of Cinchona calisaya.</title>
        <authorList>
            <person name="Lian D.C."/>
            <person name="Zhao X.W."/>
            <person name="Wei L."/>
        </authorList>
    </citation>
    <scope>NUCLEOTIDE SEQUENCE [LARGE SCALE GENOMIC DNA]</scope>
    <source>
        <tissue evidence="2">Nenye</tissue>
    </source>
</reference>
<feature type="region of interest" description="Disordered" evidence="1">
    <location>
        <begin position="42"/>
        <end position="71"/>
    </location>
</feature>
<evidence type="ECO:0000313" key="3">
    <source>
        <dbReference type="Proteomes" id="UP001630127"/>
    </source>
</evidence>
<name>A0ABD2YWC8_9GENT</name>
<accession>A0ABD2YWC8</accession>
<proteinExistence type="predicted"/>
<protein>
    <submittedName>
        <fullName evidence="2">Uncharacterized protein</fullName>
    </submittedName>
</protein>
<dbReference type="AlphaFoldDB" id="A0ABD2YWC8"/>